<feature type="binding site" evidence="6">
    <location>
        <begin position="133"/>
        <end position="134"/>
    </location>
    <ligand>
        <name>ATP</name>
        <dbReference type="ChEBI" id="CHEBI:30616"/>
    </ligand>
</feature>
<comment type="pathway">
    <text evidence="6">Purine metabolism; AMP biosynthesis via salvage pathway; AMP from ADP: step 1/1.</text>
</comment>
<dbReference type="NCBIfam" id="NF001380">
    <property type="entry name" value="PRK00279.1-2"/>
    <property type="match status" value="1"/>
</dbReference>
<accession>A0A833NS21</accession>
<dbReference type="NCBIfam" id="NF011100">
    <property type="entry name" value="PRK14527.1"/>
    <property type="match status" value="1"/>
</dbReference>
<feature type="binding site" evidence="6">
    <location>
        <position position="130"/>
    </location>
    <ligand>
        <name>Zn(2+)</name>
        <dbReference type="ChEBI" id="CHEBI:29105"/>
        <note>structural</note>
    </ligand>
</feature>
<evidence type="ECO:0000256" key="3">
    <source>
        <dbReference type="ARBA" id="ARBA00022741"/>
    </source>
</evidence>
<dbReference type="FunFam" id="3.40.50.300:FF:000106">
    <property type="entry name" value="Adenylate kinase mitochondrial"/>
    <property type="match status" value="1"/>
</dbReference>
<feature type="region of interest" description="NMP" evidence="6">
    <location>
        <begin position="30"/>
        <end position="59"/>
    </location>
</feature>
<proteinExistence type="inferred from homology"/>
<dbReference type="PANTHER" id="PTHR23359">
    <property type="entry name" value="NUCLEOTIDE KINASE"/>
    <property type="match status" value="1"/>
</dbReference>
<keyword evidence="6" id="KW-0479">Metal-binding</keyword>
<dbReference type="Pfam" id="PF00406">
    <property type="entry name" value="ADK"/>
    <property type="match status" value="1"/>
</dbReference>
<reference evidence="10 11" key="1">
    <citation type="submission" date="2019-12" db="EMBL/GenBank/DDBJ databases">
        <authorList>
            <person name="Wolfe R."/>
            <person name="Danczak R."/>
            <person name="Wilkins M."/>
        </authorList>
    </citation>
    <scope>NUCLEOTIDE SEQUENCE [LARGE SCALE GENOMIC DNA]</scope>
    <source>
        <strain evidence="10">X2_MaxBin.013</strain>
    </source>
</reference>
<dbReference type="EC" id="2.7.4.3" evidence="6 8"/>
<dbReference type="Proteomes" id="UP000488506">
    <property type="component" value="Unassembled WGS sequence"/>
</dbReference>
<dbReference type="PRINTS" id="PR00094">
    <property type="entry name" value="ADENYLTKNASE"/>
</dbReference>
<comment type="subcellular location">
    <subcellularLocation>
        <location evidence="6 8">Cytoplasm</location>
    </subcellularLocation>
</comment>
<evidence type="ECO:0000313" key="10">
    <source>
        <dbReference type="EMBL" id="KAF0134266.1"/>
    </source>
</evidence>
<dbReference type="PROSITE" id="PS00113">
    <property type="entry name" value="ADENYLATE_KINASE"/>
    <property type="match status" value="1"/>
</dbReference>
<dbReference type="HAMAP" id="MF_00235">
    <property type="entry name" value="Adenylate_kinase_Adk"/>
    <property type="match status" value="1"/>
</dbReference>
<dbReference type="GO" id="GO:0005524">
    <property type="term" value="F:ATP binding"/>
    <property type="evidence" value="ECO:0007669"/>
    <property type="project" value="UniProtKB-UniRule"/>
</dbReference>
<comment type="similarity">
    <text evidence="6 7">Belongs to the adenylate kinase family.</text>
</comment>
<evidence type="ECO:0000256" key="6">
    <source>
        <dbReference type="HAMAP-Rule" id="MF_00235"/>
    </source>
</evidence>
<dbReference type="CDD" id="cd01428">
    <property type="entry name" value="ADK"/>
    <property type="match status" value="1"/>
</dbReference>
<evidence type="ECO:0000256" key="7">
    <source>
        <dbReference type="RuleBase" id="RU003330"/>
    </source>
</evidence>
<keyword evidence="3 6" id="KW-0547">Nucleotide-binding</keyword>
<feature type="binding site" evidence="6">
    <location>
        <position position="36"/>
    </location>
    <ligand>
        <name>AMP</name>
        <dbReference type="ChEBI" id="CHEBI:456215"/>
    </ligand>
</feature>
<feature type="binding site" evidence="6">
    <location>
        <begin position="57"/>
        <end position="59"/>
    </location>
    <ligand>
        <name>AMP</name>
        <dbReference type="ChEBI" id="CHEBI:456215"/>
    </ligand>
</feature>
<keyword evidence="2 6" id="KW-0545">Nucleotide biosynthesis</keyword>
<feature type="binding site" evidence="6">
    <location>
        <begin position="10"/>
        <end position="15"/>
    </location>
    <ligand>
        <name>ATP</name>
        <dbReference type="ChEBI" id="CHEBI:30616"/>
    </ligand>
</feature>
<dbReference type="GO" id="GO:0005737">
    <property type="term" value="C:cytoplasm"/>
    <property type="evidence" value="ECO:0007669"/>
    <property type="project" value="UniProtKB-SubCell"/>
</dbReference>
<dbReference type="InterPro" id="IPR007862">
    <property type="entry name" value="Adenylate_kinase_lid-dom"/>
</dbReference>
<sequence length="211" mass="23689">MILIFLGPPGSGKGTQAKRIADQLNLPHIALGDILREEIREETEYGKKAKAFVEAGKLVPDEVTIEITKNRLLKSDCKNGLVLDGFPRSIMQADSLKEYLSGKDYKVIYFKVPLERIIERNAGRLSCSSCGSVFHEKFNPPKKDKICDRCGSELYKRKDDNEEVIRHRFKVYEESTSPVVAYYEKSGNLISINAAGSIDEVFESLIKSLGI</sequence>
<dbReference type="Pfam" id="PF05191">
    <property type="entry name" value="ADK_lid"/>
    <property type="match status" value="1"/>
</dbReference>
<evidence type="ECO:0000256" key="2">
    <source>
        <dbReference type="ARBA" id="ARBA00022727"/>
    </source>
</evidence>
<gene>
    <name evidence="6" type="primary">adk</name>
    <name evidence="10" type="ORF">FD145_778</name>
</gene>
<keyword evidence="6" id="KW-0963">Cytoplasm</keyword>
<evidence type="ECO:0000259" key="9">
    <source>
        <dbReference type="Pfam" id="PF05191"/>
    </source>
</evidence>
<feature type="binding site" evidence="6">
    <location>
        <position position="124"/>
    </location>
    <ligand>
        <name>ATP</name>
        <dbReference type="ChEBI" id="CHEBI:30616"/>
    </ligand>
</feature>
<evidence type="ECO:0000256" key="1">
    <source>
        <dbReference type="ARBA" id="ARBA00022679"/>
    </source>
</evidence>
<dbReference type="UniPathway" id="UPA00588">
    <property type="reaction ID" value="UER00649"/>
</dbReference>
<feature type="binding site" evidence="6">
    <location>
        <position position="168"/>
    </location>
    <ligand>
        <name>AMP</name>
        <dbReference type="ChEBI" id="CHEBI:456215"/>
    </ligand>
</feature>
<dbReference type="SUPFAM" id="SSF52540">
    <property type="entry name" value="P-loop containing nucleoside triphosphate hydrolases"/>
    <property type="match status" value="1"/>
</dbReference>
<organism evidence="10 11">
    <name type="scientific">Candidatus Saganbacteria bacterium</name>
    <dbReference type="NCBI Taxonomy" id="2575572"/>
    <lineage>
        <taxon>Bacteria</taxon>
        <taxon>Bacillati</taxon>
        <taxon>Saganbacteria</taxon>
    </lineage>
</organism>
<feature type="binding site" evidence="6">
    <location>
        <begin position="85"/>
        <end position="88"/>
    </location>
    <ligand>
        <name>AMP</name>
        <dbReference type="ChEBI" id="CHEBI:456215"/>
    </ligand>
</feature>
<comment type="caution">
    <text evidence="6">Lacks conserved residue(s) required for the propagation of feature annotation.</text>
</comment>
<feature type="binding site" evidence="6">
    <location>
        <position position="92"/>
    </location>
    <ligand>
        <name>AMP</name>
        <dbReference type="ChEBI" id="CHEBI:456215"/>
    </ligand>
</feature>
<dbReference type="NCBIfam" id="NF001381">
    <property type="entry name" value="PRK00279.1-3"/>
    <property type="match status" value="1"/>
</dbReference>
<comment type="domain">
    <text evidence="6">Consists of three domains, a large central CORE domain and two small peripheral domains, NMPbind and LID, which undergo movements during catalysis. The LID domain closes over the site of phosphoryl transfer upon ATP binding. Assembling and dissambling the active center during each catalytic cycle provides an effective means to prevent ATP hydrolysis. Some bacteria have evolved a zinc-coordinating structure that stabilizes the LID domain.</text>
</comment>
<dbReference type="GO" id="GO:0004017">
    <property type="term" value="F:AMP kinase activity"/>
    <property type="evidence" value="ECO:0007669"/>
    <property type="project" value="UniProtKB-UniRule"/>
</dbReference>
<evidence type="ECO:0000256" key="8">
    <source>
        <dbReference type="RuleBase" id="RU003331"/>
    </source>
</evidence>
<comment type="function">
    <text evidence="6">Catalyzes the reversible transfer of the terminal phosphate group between ATP and AMP. Plays an important role in cellular energy homeostasis and in adenine nucleotide metabolism.</text>
</comment>
<feature type="binding site" evidence="6">
    <location>
        <position position="127"/>
    </location>
    <ligand>
        <name>Zn(2+)</name>
        <dbReference type="ChEBI" id="CHEBI:29105"/>
        <note>structural</note>
    </ligand>
</feature>
<comment type="caution">
    <text evidence="10">The sequence shown here is derived from an EMBL/GenBank/DDBJ whole genome shotgun (WGS) entry which is preliminary data.</text>
</comment>
<keyword evidence="6" id="KW-0862">Zinc</keyword>
<dbReference type="EMBL" id="WPAF01000010">
    <property type="protein sequence ID" value="KAF0134266.1"/>
    <property type="molecule type" value="Genomic_DNA"/>
</dbReference>
<keyword evidence="5 6" id="KW-0067">ATP-binding</keyword>
<feature type="binding site" evidence="6">
    <location>
        <position position="157"/>
    </location>
    <ligand>
        <name>AMP</name>
        <dbReference type="ChEBI" id="CHEBI:456215"/>
    </ligand>
</feature>
<dbReference type="InterPro" id="IPR033690">
    <property type="entry name" value="Adenylat_kinase_CS"/>
</dbReference>
<evidence type="ECO:0000256" key="4">
    <source>
        <dbReference type="ARBA" id="ARBA00022777"/>
    </source>
</evidence>
<dbReference type="Gene3D" id="3.40.50.300">
    <property type="entry name" value="P-loop containing nucleotide triphosphate hydrolases"/>
    <property type="match status" value="1"/>
</dbReference>
<dbReference type="GO" id="GO:0008270">
    <property type="term" value="F:zinc ion binding"/>
    <property type="evidence" value="ECO:0007669"/>
    <property type="project" value="UniProtKB-UniRule"/>
</dbReference>
<comment type="catalytic activity">
    <reaction evidence="6 8">
        <text>AMP + ATP = 2 ADP</text>
        <dbReference type="Rhea" id="RHEA:12973"/>
        <dbReference type="ChEBI" id="CHEBI:30616"/>
        <dbReference type="ChEBI" id="CHEBI:456215"/>
        <dbReference type="ChEBI" id="CHEBI:456216"/>
        <dbReference type="EC" id="2.7.4.3"/>
    </reaction>
</comment>
<name>A0A833NS21_UNCSA</name>
<keyword evidence="4 6" id="KW-0418">Kinase</keyword>
<feature type="binding site" evidence="6">
    <location>
        <position position="150"/>
    </location>
    <ligand>
        <name>Zn(2+)</name>
        <dbReference type="ChEBI" id="CHEBI:29105"/>
        <note>structural</note>
    </ligand>
</feature>
<comment type="subunit">
    <text evidence="6 8">Monomer.</text>
</comment>
<feature type="binding site" evidence="6">
    <location>
        <position position="147"/>
    </location>
    <ligand>
        <name>Zn(2+)</name>
        <dbReference type="ChEBI" id="CHEBI:29105"/>
        <note>structural</note>
    </ligand>
</feature>
<dbReference type="InterPro" id="IPR027417">
    <property type="entry name" value="P-loop_NTPase"/>
</dbReference>
<keyword evidence="1 6" id="KW-0808">Transferase</keyword>
<dbReference type="InterPro" id="IPR006259">
    <property type="entry name" value="Adenyl_kin_sub"/>
</dbReference>
<dbReference type="InterPro" id="IPR000850">
    <property type="entry name" value="Adenylat/UMP-CMP_kin"/>
</dbReference>
<protein>
    <recommendedName>
        <fullName evidence="6 8">Adenylate kinase</fullName>
        <shortName evidence="6">AK</shortName>
        <ecNumber evidence="6 8">2.7.4.3</ecNumber>
    </recommendedName>
    <alternativeName>
        <fullName evidence="6">ATP-AMP transphosphorylase</fullName>
    </alternativeName>
    <alternativeName>
        <fullName evidence="6">ATP:AMP phosphotransferase</fullName>
    </alternativeName>
    <alternativeName>
        <fullName evidence="6">Adenylate monophosphate kinase</fullName>
    </alternativeName>
</protein>
<feature type="domain" description="Adenylate kinase active site lid" evidence="9">
    <location>
        <begin position="124"/>
        <end position="159"/>
    </location>
</feature>
<feature type="binding site" evidence="6">
    <location>
        <position position="196"/>
    </location>
    <ligand>
        <name>ATP</name>
        <dbReference type="ChEBI" id="CHEBI:30616"/>
    </ligand>
</feature>
<dbReference type="AlphaFoldDB" id="A0A833NS21"/>
<evidence type="ECO:0000256" key="5">
    <source>
        <dbReference type="ARBA" id="ARBA00022840"/>
    </source>
</evidence>
<dbReference type="GO" id="GO:0044209">
    <property type="term" value="P:AMP salvage"/>
    <property type="evidence" value="ECO:0007669"/>
    <property type="project" value="UniProtKB-UniRule"/>
</dbReference>
<evidence type="ECO:0000313" key="11">
    <source>
        <dbReference type="Proteomes" id="UP000488506"/>
    </source>
</evidence>
<dbReference type="NCBIfam" id="TIGR01351">
    <property type="entry name" value="adk"/>
    <property type="match status" value="1"/>
</dbReference>
<feature type="region of interest" description="LID" evidence="6">
    <location>
        <begin position="123"/>
        <end position="160"/>
    </location>
</feature>